<feature type="domain" description="Methyl-accepting transducer" evidence="7">
    <location>
        <begin position="269"/>
        <end position="498"/>
    </location>
</feature>
<evidence type="ECO:0000256" key="5">
    <source>
        <dbReference type="SAM" id="MobiDB-lite"/>
    </source>
</evidence>
<gene>
    <name evidence="8" type="ORF">H3H37_23555</name>
</gene>
<dbReference type="CDD" id="cd11386">
    <property type="entry name" value="MCP_signal"/>
    <property type="match status" value="1"/>
</dbReference>
<comment type="subcellular location">
    <subcellularLocation>
        <location evidence="1">Membrane</location>
    </subcellularLocation>
</comment>
<protein>
    <submittedName>
        <fullName evidence="8">MCP four helix bundle domain-containing protein</fullName>
    </submittedName>
</protein>
<feature type="compositionally biased region" description="Polar residues" evidence="5">
    <location>
        <begin position="276"/>
        <end position="301"/>
    </location>
</feature>
<dbReference type="Gene3D" id="1.10.287.950">
    <property type="entry name" value="Methyl-accepting chemotaxis protein"/>
    <property type="match status" value="1"/>
</dbReference>
<dbReference type="CDD" id="cd19411">
    <property type="entry name" value="MCP2201-like_sensor"/>
    <property type="match status" value="1"/>
</dbReference>
<dbReference type="GO" id="GO:0005886">
    <property type="term" value="C:plasma membrane"/>
    <property type="evidence" value="ECO:0007669"/>
    <property type="project" value="TreeGrafter"/>
</dbReference>
<accession>A0A7W2EWT3</accession>
<dbReference type="InterPro" id="IPR051310">
    <property type="entry name" value="MCP_chemotaxis"/>
</dbReference>
<dbReference type="RefSeq" id="WP_182167089.1">
    <property type="nucleotide sequence ID" value="NZ_JACEZT010000023.1"/>
</dbReference>
<dbReference type="GO" id="GO:0006935">
    <property type="term" value="P:chemotaxis"/>
    <property type="evidence" value="ECO:0007669"/>
    <property type="project" value="TreeGrafter"/>
</dbReference>
<dbReference type="PANTHER" id="PTHR43531:SF14">
    <property type="entry name" value="METHYL-ACCEPTING CHEMOTAXIS PROTEIN I-RELATED"/>
    <property type="match status" value="1"/>
</dbReference>
<dbReference type="InterPro" id="IPR047347">
    <property type="entry name" value="YvaQ-like_sensor"/>
</dbReference>
<feature type="transmembrane region" description="Helical" evidence="6">
    <location>
        <begin position="188"/>
        <end position="207"/>
    </location>
</feature>
<dbReference type="AlphaFoldDB" id="A0A7W2EWT3"/>
<dbReference type="FunFam" id="1.10.287.950:FF:000001">
    <property type="entry name" value="Methyl-accepting chemotaxis sensory transducer"/>
    <property type="match status" value="1"/>
</dbReference>
<dbReference type="GO" id="GO:0007165">
    <property type="term" value="P:signal transduction"/>
    <property type="evidence" value="ECO:0007669"/>
    <property type="project" value="UniProtKB-KW"/>
</dbReference>
<keyword evidence="4" id="KW-0807">Transducer</keyword>
<evidence type="ECO:0000256" key="6">
    <source>
        <dbReference type="SAM" id="Phobius"/>
    </source>
</evidence>
<evidence type="ECO:0000256" key="1">
    <source>
        <dbReference type="ARBA" id="ARBA00004370"/>
    </source>
</evidence>
<dbReference type="Proteomes" id="UP000534388">
    <property type="component" value="Unassembled WGS sequence"/>
</dbReference>
<dbReference type="InterPro" id="IPR004089">
    <property type="entry name" value="MCPsignal_dom"/>
</dbReference>
<dbReference type="EMBL" id="JACEZT010000023">
    <property type="protein sequence ID" value="MBA5640042.1"/>
    <property type="molecule type" value="Genomic_DNA"/>
</dbReference>
<dbReference type="Pfam" id="PF12729">
    <property type="entry name" value="4HB_MCP_1"/>
    <property type="match status" value="1"/>
</dbReference>
<evidence type="ECO:0000313" key="8">
    <source>
        <dbReference type="EMBL" id="MBA5640042.1"/>
    </source>
</evidence>
<feature type="transmembrane region" description="Helical" evidence="6">
    <location>
        <begin position="6"/>
        <end position="28"/>
    </location>
</feature>
<comment type="similarity">
    <text evidence="3">Belongs to the methyl-accepting chemotaxis (MCP) protein family.</text>
</comment>
<feature type="region of interest" description="Disordered" evidence="5">
    <location>
        <begin position="273"/>
        <end position="301"/>
    </location>
</feature>
<keyword evidence="6" id="KW-1133">Transmembrane helix</keyword>
<dbReference type="GO" id="GO:0004888">
    <property type="term" value="F:transmembrane signaling receptor activity"/>
    <property type="evidence" value="ECO:0007669"/>
    <property type="project" value="TreeGrafter"/>
</dbReference>
<dbReference type="InterPro" id="IPR024478">
    <property type="entry name" value="HlyB_4HB_MCP"/>
</dbReference>
<sequence length="557" mass="58386">MRAQLTLSFGGLAGLIIVIAVISITSFLHQFENFERYVNGIRARSEAAHLVREAVDLRAIAARNLVLVTTPAERDAETRIVNQAQADVTANLRRLKELAQAPSVPANVRALIDKIATIEKAYEPVALSIVELALHDKKEEAIVKMNEQCRPLLASLIAASREYGDVTTARSAAMIAEAERDYARVRNLLVAASLIAVALAVVAGAVISRRLLKALGAEPADLCDAVSRVAGGDLTGALQVRAGDTGSVLAAVHRMQSSLSEVVSSVRRDSDTVSTAATEISSGNNDLSTRTEQQASSLQETASSMEQLTATVRQNADNAQQANALAVAASDIAARGGAVVGQVVGTMDSISAASRQIVDIISVIEGIAFQTNILALNAAVEAARAGDQGRGFAVVATEVRNLAQRSAGAAKEIKILIDNSVERVDLGARLAIDAGATMTEVVDSVRRVTDMIADIMSASQEQSDGIEQVNLAIGQMDNVTQQNASLVEEAAAAAESLRHQASNLVRTVSAFKIHGDGGHHAAPALVRAFGAPVRQLAAAIPTPARRASAATAGWEEF</sequence>
<name>A0A7W2EWT3_9BURK</name>
<proteinExistence type="inferred from homology"/>
<comment type="caution">
    <text evidence="8">The sequence shown here is derived from an EMBL/GenBank/DDBJ whole genome shotgun (WGS) entry which is preliminary data.</text>
</comment>
<evidence type="ECO:0000313" key="9">
    <source>
        <dbReference type="Proteomes" id="UP000534388"/>
    </source>
</evidence>
<keyword evidence="2" id="KW-0488">Methylation</keyword>
<dbReference type="Pfam" id="PF00015">
    <property type="entry name" value="MCPsignal"/>
    <property type="match status" value="1"/>
</dbReference>
<dbReference type="SUPFAM" id="SSF58104">
    <property type="entry name" value="Methyl-accepting chemotaxis protein (MCP) signaling domain"/>
    <property type="match status" value="1"/>
</dbReference>
<evidence type="ECO:0000256" key="3">
    <source>
        <dbReference type="ARBA" id="ARBA00029447"/>
    </source>
</evidence>
<dbReference type="PANTHER" id="PTHR43531">
    <property type="entry name" value="PROTEIN ICFG"/>
    <property type="match status" value="1"/>
</dbReference>
<evidence type="ECO:0000259" key="7">
    <source>
        <dbReference type="PROSITE" id="PS50111"/>
    </source>
</evidence>
<evidence type="ECO:0000256" key="2">
    <source>
        <dbReference type="ARBA" id="ARBA00022481"/>
    </source>
</evidence>
<keyword evidence="6" id="KW-0472">Membrane</keyword>
<reference evidence="8 9" key="1">
    <citation type="submission" date="2020-07" db="EMBL/GenBank/DDBJ databases">
        <title>Novel species isolated from subtropical streams in China.</title>
        <authorList>
            <person name="Lu H."/>
        </authorList>
    </citation>
    <scope>NUCLEOTIDE SEQUENCE [LARGE SCALE GENOMIC DNA]</scope>
    <source>
        <strain evidence="8 9">LX20W</strain>
    </source>
</reference>
<organism evidence="8 9">
    <name type="scientific">Rugamonas brunnea</name>
    <dbReference type="NCBI Taxonomy" id="2758569"/>
    <lineage>
        <taxon>Bacteria</taxon>
        <taxon>Pseudomonadati</taxon>
        <taxon>Pseudomonadota</taxon>
        <taxon>Betaproteobacteria</taxon>
        <taxon>Burkholderiales</taxon>
        <taxon>Oxalobacteraceae</taxon>
        <taxon>Telluria group</taxon>
        <taxon>Rugamonas</taxon>
    </lineage>
</organism>
<dbReference type="SMART" id="SM00283">
    <property type="entry name" value="MA"/>
    <property type="match status" value="1"/>
</dbReference>
<dbReference type="PROSITE" id="PS50111">
    <property type="entry name" value="CHEMOTAXIS_TRANSDUC_2"/>
    <property type="match status" value="1"/>
</dbReference>
<evidence type="ECO:0000256" key="4">
    <source>
        <dbReference type="PROSITE-ProRule" id="PRU00284"/>
    </source>
</evidence>
<keyword evidence="6" id="KW-0812">Transmembrane</keyword>
<keyword evidence="9" id="KW-1185">Reference proteome</keyword>